<accession>A0AAE0K3S2</accession>
<evidence type="ECO:0000256" key="4">
    <source>
        <dbReference type="ARBA" id="ARBA00013948"/>
    </source>
</evidence>
<reference evidence="11" key="2">
    <citation type="submission" date="2023-06" db="EMBL/GenBank/DDBJ databases">
        <authorList>
            <consortium name="Lawrence Berkeley National Laboratory"/>
            <person name="Haridas S."/>
            <person name="Hensen N."/>
            <person name="Bonometti L."/>
            <person name="Westerberg I."/>
            <person name="Brannstrom I.O."/>
            <person name="Guillou S."/>
            <person name="Cros-Aarteil S."/>
            <person name="Calhoun S."/>
            <person name="Kuo A."/>
            <person name="Mondo S."/>
            <person name="Pangilinan J."/>
            <person name="Riley R."/>
            <person name="Labutti K."/>
            <person name="Andreopoulos B."/>
            <person name="Lipzen A."/>
            <person name="Chen C."/>
            <person name="Yanf M."/>
            <person name="Daum C."/>
            <person name="Ng V."/>
            <person name="Clum A."/>
            <person name="Steindorff A."/>
            <person name="Ohm R."/>
            <person name="Martin F."/>
            <person name="Silar P."/>
            <person name="Natvig D."/>
            <person name="Lalanne C."/>
            <person name="Gautier V."/>
            <person name="Ament-Velasquez S.L."/>
            <person name="Kruys A."/>
            <person name="Hutchinson M.I."/>
            <person name="Powell A.J."/>
            <person name="Barry K."/>
            <person name="Miller A.N."/>
            <person name="Grigoriev I.V."/>
            <person name="Debuchy R."/>
            <person name="Gladieux P."/>
            <person name="Thoren M.H."/>
            <person name="Johannesson H."/>
        </authorList>
    </citation>
    <scope>NUCLEOTIDE SEQUENCE</scope>
    <source>
        <strain evidence="11">CBS 958.72</strain>
    </source>
</reference>
<evidence type="ECO:0000256" key="2">
    <source>
        <dbReference type="ARBA" id="ARBA00011534"/>
    </source>
</evidence>
<comment type="catalytic activity">
    <reaction evidence="9">
        <text>L-seryl-[protein] + ATP = O-phospho-L-seryl-[protein] + ADP + H(+)</text>
        <dbReference type="Rhea" id="RHEA:17989"/>
        <dbReference type="Rhea" id="RHEA-COMP:9863"/>
        <dbReference type="Rhea" id="RHEA-COMP:11604"/>
        <dbReference type="ChEBI" id="CHEBI:15378"/>
        <dbReference type="ChEBI" id="CHEBI:29999"/>
        <dbReference type="ChEBI" id="CHEBI:30616"/>
        <dbReference type="ChEBI" id="CHEBI:83421"/>
        <dbReference type="ChEBI" id="CHEBI:456216"/>
        <dbReference type="EC" id="2.7.11.1"/>
    </reaction>
</comment>
<dbReference type="AlphaFoldDB" id="A0AAE0K3S2"/>
<evidence type="ECO:0000313" key="11">
    <source>
        <dbReference type="EMBL" id="KAK3369428.1"/>
    </source>
</evidence>
<evidence type="ECO:0000256" key="7">
    <source>
        <dbReference type="ARBA" id="ARBA00033194"/>
    </source>
</evidence>
<dbReference type="InterPro" id="IPR011009">
    <property type="entry name" value="Kinase-like_dom_sf"/>
</dbReference>
<proteinExistence type="predicted"/>
<dbReference type="Gene3D" id="1.10.510.10">
    <property type="entry name" value="Transferase(Phosphotransferase) domain 1"/>
    <property type="match status" value="1"/>
</dbReference>
<comment type="subunit">
    <text evidence="2">Component of the EKC/KEOPS complex composed of at least BUD32, CGI121, GON7, KAE1 and PCC1; the whole complex dimerizes.</text>
</comment>
<reference evidence="11" key="1">
    <citation type="journal article" date="2023" name="Mol. Phylogenet. Evol.">
        <title>Genome-scale phylogeny and comparative genomics of the fungal order Sordariales.</title>
        <authorList>
            <person name="Hensen N."/>
            <person name="Bonometti L."/>
            <person name="Westerberg I."/>
            <person name="Brannstrom I.O."/>
            <person name="Guillou S."/>
            <person name="Cros-Aarteil S."/>
            <person name="Calhoun S."/>
            <person name="Haridas S."/>
            <person name="Kuo A."/>
            <person name="Mondo S."/>
            <person name="Pangilinan J."/>
            <person name="Riley R."/>
            <person name="LaButti K."/>
            <person name="Andreopoulos B."/>
            <person name="Lipzen A."/>
            <person name="Chen C."/>
            <person name="Yan M."/>
            <person name="Daum C."/>
            <person name="Ng V."/>
            <person name="Clum A."/>
            <person name="Steindorff A."/>
            <person name="Ohm R.A."/>
            <person name="Martin F."/>
            <person name="Silar P."/>
            <person name="Natvig D.O."/>
            <person name="Lalanne C."/>
            <person name="Gautier V."/>
            <person name="Ament-Velasquez S.L."/>
            <person name="Kruys A."/>
            <person name="Hutchinson M.I."/>
            <person name="Powell A.J."/>
            <person name="Barry K."/>
            <person name="Miller A.N."/>
            <person name="Grigoriev I.V."/>
            <person name="Debuchy R."/>
            <person name="Gladieux P."/>
            <person name="Hiltunen Thoren M."/>
            <person name="Johannesson H."/>
        </authorList>
    </citation>
    <scope>NUCLEOTIDE SEQUENCE</scope>
    <source>
        <strain evidence="11">CBS 958.72</strain>
    </source>
</reference>
<evidence type="ECO:0000256" key="5">
    <source>
        <dbReference type="ARBA" id="ARBA00019973"/>
    </source>
</evidence>
<name>A0AAE0K3S2_9PEZI</name>
<evidence type="ECO:0000259" key="10">
    <source>
        <dbReference type="PROSITE" id="PS50011"/>
    </source>
</evidence>
<dbReference type="InterPro" id="IPR000719">
    <property type="entry name" value="Prot_kinase_dom"/>
</dbReference>
<evidence type="ECO:0000256" key="8">
    <source>
        <dbReference type="ARBA" id="ARBA00047899"/>
    </source>
</evidence>
<dbReference type="InterPro" id="IPR040976">
    <property type="entry name" value="Pkinase_fungal"/>
</dbReference>
<evidence type="ECO:0000256" key="9">
    <source>
        <dbReference type="ARBA" id="ARBA00048679"/>
    </source>
</evidence>
<dbReference type="InterPro" id="IPR008266">
    <property type="entry name" value="Tyr_kinase_AS"/>
</dbReference>
<dbReference type="PROSITE" id="PS50011">
    <property type="entry name" value="PROTEIN_KINASE_DOM"/>
    <property type="match status" value="1"/>
</dbReference>
<dbReference type="PANTHER" id="PTHR38248:SF2">
    <property type="entry name" value="FUNK1 11"/>
    <property type="match status" value="1"/>
</dbReference>
<comment type="function">
    <text evidence="1">Component of the EKC/KEOPS complex that is required for the formation of a threonylcarbamoyl group on adenosine at position 37 (t(6)A37) in tRNAs that read codons beginning with adenine. The complex is probably involved in the transfer of the threonylcarbamoyl moiety of threonylcarbamoyl-AMP (TC-AMP) to the N6 group of A37. BUD32 has ATPase activity in the context of the EKC/KEOPS complex and likely plays a supporting role to the catalytic subunit KAE1. The EKC/KEOPS complex also promotes both telomere uncapping and telomere elongation. The complex is required for efficient recruitment of transcriptional coactivators.</text>
</comment>
<feature type="domain" description="Protein kinase" evidence="10">
    <location>
        <begin position="1"/>
        <end position="268"/>
    </location>
</feature>
<dbReference type="SUPFAM" id="SSF56112">
    <property type="entry name" value="Protein kinase-like (PK-like)"/>
    <property type="match status" value="1"/>
</dbReference>
<dbReference type="Proteomes" id="UP001287356">
    <property type="component" value="Unassembled WGS sequence"/>
</dbReference>
<protein>
    <recommendedName>
        <fullName evidence="5">EKC/KEOPS complex subunit BUD32</fullName>
        <ecNumber evidence="3">2.7.11.1</ecNumber>
    </recommendedName>
    <alternativeName>
        <fullName evidence="6 7">Atypical Serine/threonine protein kinase BUD32</fullName>
    </alternativeName>
    <alternativeName>
        <fullName evidence="4">EKC/KEOPS complex subunit bud32</fullName>
    </alternativeName>
</protein>
<gene>
    <name evidence="11" type="ORF">B0T24DRAFT_632561</name>
</gene>
<dbReference type="PANTHER" id="PTHR38248">
    <property type="entry name" value="FUNK1 6"/>
    <property type="match status" value="1"/>
</dbReference>
<sequence>MPYTNEEELGFDPIIITANDKRFIEIERDSLIERLIINEQYPERDKEGELLYEATNQGVINRSCSASPTKAGGDALSNRVYRRIILRNYGKPIYKASSRSALLTALEGYIEGHKSLRRKAGLLHRDISINNLIINEDDDNLSWPSFLIDLDLAVKEQREGTSGVKGKTGTRAFMAIGVLFWICIHYTRPDKSRPIIEFDKWNYIDTEELAKLKLGTMAKESLFIKTITDNFTPYYEPLIPLLNRLRKIDEKLYSRMREILWKDWKDLE</sequence>
<dbReference type="PROSITE" id="PS00109">
    <property type="entry name" value="PROTEIN_KINASE_TYR"/>
    <property type="match status" value="1"/>
</dbReference>
<comment type="catalytic activity">
    <reaction evidence="8">
        <text>L-threonyl-[protein] + ATP = O-phospho-L-threonyl-[protein] + ADP + H(+)</text>
        <dbReference type="Rhea" id="RHEA:46608"/>
        <dbReference type="Rhea" id="RHEA-COMP:11060"/>
        <dbReference type="Rhea" id="RHEA-COMP:11605"/>
        <dbReference type="ChEBI" id="CHEBI:15378"/>
        <dbReference type="ChEBI" id="CHEBI:30013"/>
        <dbReference type="ChEBI" id="CHEBI:30616"/>
        <dbReference type="ChEBI" id="CHEBI:61977"/>
        <dbReference type="ChEBI" id="CHEBI:456216"/>
        <dbReference type="EC" id="2.7.11.1"/>
    </reaction>
</comment>
<dbReference type="Pfam" id="PF17667">
    <property type="entry name" value="Pkinase_fungal"/>
    <property type="match status" value="1"/>
</dbReference>
<evidence type="ECO:0000256" key="6">
    <source>
        <dbReference type="ARBA" id="ARBA00030980"/>
    </source>
</evidence>
<keyword evidence="12" id="KW-1185">Reference proteome</keyword>
<evidence type="ECO:0000256" key="1">
    <source>
        <dbReference type="ARBA" id="ARBA00003747"/>
    </source>
</evidence>
<comment type="caution">
    <text evidence="11">The sequence shown here is derived from an EMBL/GenBank/DDBJ whole genome shotgun (WGS) entry which is preliminary data.</text>
</comment>
<organism evidence="11 12">
    <name type="scientific">Lasiosphaeria ovina</name>
    <dbReference type="NCBI Taxonomy" id="92902"/>
    <lineage>
        <taxon>Eukaryota</taxon>
        <taxon>Fungi</taxon>
        <taxon>Dikarya</taxon>
        <taxon>Ascomycota</taxon>
        <taxon>Pezizomycotina</taxon>
        <taxon>Sordariomycetes</taxon>
        <taxon>Sordariomycetidae</taxon>
        <taxon>Sordariales</taxon>
        <taxon>Lasiosphaeriaceae</taxon>
        <taxon>Lasiosphaeria</taxon>
    </lineage>
</organism>
<dbReference type="EMBL" id="JAULSN010000006">
    <property type="protein sequence ID" value="KAK3369428.1"/>
    <property type="molecule type" value="Genomic_DNA"/>
</dbReference>
<dbReference type="GO" id="GO:0004674">
    <property type="term" value="F:protein serine/threonine kinase activity"/>
    <property type="evidence" value="ECO:0007669"/>
    <property type="project" value="UniProtKB-EC"/>
</dbReference>
<dbReference type="GO" id="GO:0005524">
    <property type="term" value="F:ATP binding"/>
    <property type="evidence" value="ECO:0007669"/>
    <property type="project" value="InterPro"/>
</dbReference>
<evidence type="ECO:0000313" key="12">
    <source>
        <dbReference type="Proteomes" id="UP001287356"/>
    </source>
</evidence>
<dbReference type="EC" id="2.7.11.1" evidence="3"/>
<evidence type="ECO:0000256" key="3">
    <source>
        <dbReference type="ARBA" id="ARBA00012513"/>
    </source>
</evidence>